<sequence length="222" mass="25832">MIEIKFFHDVLCPFCFMTNIRLKNVLKDFKGEVRLKHKAFIMISSLDDLKAIAPTEEDAREVFKNEFSILKRYMKDYDPEKPISKGKIGYVWSLPPLMACKAAEFQKGDEGHWEYFTRAQEKFFLEGENVADDQVLIEIAKEIGLDVERFKRDFKSKEAKLAVMEDEAEAKAMGIRGVPALLINDKWLIRGLQTEDYLRKVIEDLVKNGEPKAVELKAYWEQ</sequence>
<reference evidence="1" key="1">
    <citation type="submission" date="2024-07" db="EMBL/GenBank/DDBJ databases">
        <title>Metagenome and Metagenome-Assembled Genomes of Archaea from a hot spring from the geothermal field of Los Azufres, Mexico.</title>
        <authorList>
            <person name="Marin-Paredes R."/>
            <person name="Martinez-Romero E."/>
            <person name="Servin-Garciduenas L.E."/>
        </authorList>
    </citation>
    <scope>NUCLEOTIDE SEQUENCE</scope>
    <source>
        <strain evidence="1">AZ1-454</strain>
    </source>
</reference>
<name>A0ACC6TNQ7_9CREN</name>
<comment type="caution">
    <text evidence="1">The sequence shown here is derived from an EMBL/GenBank/DDBJ whole genome shotgun (WGS) entry which is preliminary data.</text>
</comment>
<organism evidence="1 2">
    <name type="scientific">Candidatus Aramenus sulfurataquae</name>
    <dbReference type="NCBI Taxonomy" id="1326980"/>
    <lineage>
        <taxon>Archaea</taxon>
        <taxon>Thermoproteota</taxon>
        <taxon>Thermoprotei</taxon>
        <taxon>Sulfolobales</taxon>
        <taxon>Sulfolobaceae</taxon>
        <taxon>Candidatus Aramenus</taxon>
    </lineage>
</organism>
<accession>A0ACC6TNQ7</accession>
<gene>
    <name evidence="1" type="ORF">TQ35_0004830</name>
</gene>
<dbReference type="EMBL" id="JZWS03000004">
    <property type="protein sequence ID" value="MEW9491511.1"/>
    <property type="molecule type" value="Genomic_DNA"/>
</dbReference>
<proteinExistence type="predicted"/>
<evidence type="ECO:0000313" key="1">
    <source>
        <dbReference type="EMBL" id="MEW9491511.1"/>
    </source>
</evidence>
<protein>
    <submittedName>
        <fullName evidence="1">DsbA family protein</fullName>
    </submittedName>
</protein>
<dbReference type="Proteomes" id="UP000053480">
    <property type="component" value="Unassembled WGS sequence"/>
</dbReference>
<evidence type="ECO:0000313" key="2">
    <source>
        <dbReference type="Proteomes" id="UP000053480"/>
    </source>
</evidence>